<dbReference type="Proteomes" id="UP000178449">
    <property type="component" value="Unassembled WGS sequence"/>
</dbReference>
<dbReference type="AlphaFoldDB" id="A0A1F6G8C4"/>
<evidence type="ECO:0000313" key="2">
    <source>
        <dbReference type="Proteomes" id="UP000178449"/>
    </source>
</evidence>
<gene>
    <name evidence="1" type="ORF">A2527_00590</name>
</gene>
<evidence type="ECO:0000313" key="1">
    <source>
        <dbReference type="EMBL" id="OGG94335.1"/>
    </source>
</evidence>
<accession>A0A1F6G8C4</accession>
<sequence length="64" mass="7420">MRILGFGLVLNGHFSNSWLGRLHQKTSSVNQSWFYKFATPFLFNRLNFMRTQKNIALSCLNIGP</sequence>
<comment type="caution">
    <text evidence="1">The sequence shown here is derived from an EMBL/GenBank/DDBJ whole genome shotgun (WGS) entry which is preliminary data.</text>
</comment>
<dbReference type="EMBL" id="MFNE01000039">
    <property type="protein sequence ID" value="OGG94335.1"/>
    <property type="molecule type" value="Genomic_DNA"/>
</dbReference>
<reference evidence="1 2" key="1">
    <citation type="journal article" date="2016" name="Nat. Commun.">
        <title>Thousands of microbial genomes shed light on interconnected biogeochemical processes in an aquifer system.</title>
        <authorList>
            <person name="Anantharaman K."/>
            <person name="Brown C.T."/>
            <person name="Hug L.A."/>
            <person name="Sharon I."/>
            <person name="Castelle C.J."/>
            <person name="Probst A.J."/>
            <person name="Thomas B.C."/>
            <person name="Singh A."/>
            <person name="Wilkins M.J."/>
            <person name="Karaoz U."/>
            <person name="Brodie E.L."/>
            <person name="Williams K.H."/>
            <person name="Hubbard S.S."/>
            <person name="Banfield J.F."/>
        </authorList>
    </citation>
    <scope>NUCLEOTIDE SEQUENCE [LARGE SCALE GENOMIC DNA]</scope>
</reference>
<organism evidence="1 2">
    <name type="scientific">Candidatus Lambdaproteobacteria bacterium RIFOXYD2_FULL_50_16</name>
    <dbReference type="NCBI Taxonomy" id="1817772"/>
    <lineage>
        <taxon>Bacteria</taxon>
        <taxon>Pseudomonadati</taxon>
        <taxon>Pseudomonadota</taxon>
        <taxon>Candidatus Lambdaproteobacteria</taxon>
    </lineage>
</organism>
<name>A0A1F6G8C4_9PROT</name>
<protein>
    <submittedName>
        <fullName evidence="1">Uncharacterized protein</fullName>
    </submittedName>
</protein>
<proteinExistence type="predicted"/>